<gene>
    <name evidence="1" type="ORF">OGAPHI_002130</name>
</gene>
<protein>
    <submittedName>
        <fullName evidence="1">Uncharacterized protein</fullName>
    </submittedName>
</protein>
<dbReference type="AlphaFoldDB" id="A0A9P8T7W1"/>
<reference evidence="1" key="1">
    <citation type="journal article" date="2021" name="Open Biol.">
        <title>Shared evolutionary footprints suggest mitochondrial oxidative damage underlies multiple complex I losses in fungi.</title>
        <authorList>
            <person name="Schikora-Tamarit M.A."/>
            <person name="Marcet-Houben M."/>
            <person name="Nosek J."/>
            <person name="Gabaldon T."/>
        </authorList>
    </citation>
    <scope>NUCLEOTIDE SEQUENCE</scope>
    <source>
        <strain evidence="1">CBS6075</strain>
    </source>
</reference>
<proteinExistence type="predicted"/>
<dbReference type="Proteomes" id="UP000769157">
    <property type="component" value="Unassembled WGS sequence"/>
</dbReference>
<comment type="caution">
    <text evidence="1">The sequence shown here is derived from an EMBL/GenBank/DDBJ whole genome shotgun (WGS) entry which is preliminary data.</text>
</comment>
<reference evidence="1" key="2">
    <citation type="submission" date="2021-01" db="EMBL/GenBank/DDBJ databases">
        <authorList>
            <person name="Schikora-Tamarit M.A."/>
        </authorList>
    </citation>
    <scope>NUCLEOTIDE SEQUENCE</scope>
    <source>
        <strain evidence="1">CBS6075</strain>
    </source>
</reference>
<dbReference type="EMBL" id="JAEUBE010000158">
    <property type="protein sequence ID" value="KAH3668376.1"/>
    <property type="molecule type" value="Genomic_DNA"/>
</dbReference>
<sequence length="74" mass="8353">MSSRVLHVSRCFTETLPKIVGEAEWIFISLCASFTMLVSPWIRSWSKISSIGVLRSIEIKNSASTRFTKVITMS</sequence>
<dbReference type="GeneID" id="70234097"/>
<evidence type="ECO:0000313" key="1">
    <source>
        <dbReference type="EMBL" id="KAH3668376.1"/>
    </source>
</evidence>
<name>A0A9P8T7W1_9ASCO</name>
<evidence type="ECO:0000313" key="2">
    <source>
        <dbReference type="Proteomes" id="UP000769157"/>
    </source>
</evidence>
<organism evidence="1 2">
    <name type="scientific">Ogataea philodendri</name>
    <dbReference type="NCBI Taxonomy" id="1378263"/>
    <lineage>
        <taxon>Eukaryota</taxon>
        <taxon>Fungi</taxon>
        <taxon>Dikarya</taxon>
        <taxon>Ascomycota</taxon>
        <taxon>Saccharomycotina</taxon>
        <taxon>Pichiomycetes</taxon>
        <taxon>Pichiales</taxon>
        <taxon>Pichiaceae</taxon>
        <taxon>Ogataea</taxon>
    </lineage>
</organism>
<keyword evidence="2" id="KW-1185">Reference proteome</keyword>
<accession>A0A9P8T7W1</accession>
<dbReference type="RefSeq" id="XP_046062790.1">
    <property type="nucleotide sequence ID" value="XM_046202967.1"/>
</dbReference>